<reference evidence="2 3" key="1">
    <citation type="journal article" date="2023" name="bioRxiv">
        <title>Conserved and derived expression patterns and positive selection on dental genes reveal complex evolutionary context of ever-growing rodent molars.</title>
        <authorList>
            <person name="Calamari Z.T."/>
            <person name="Song A."/>
            <person name="Cohen E."/>
            <person name="Akter M."/>
            <person name="Roy R.D."/>
            <person name="Hallikas O."/>
            <person name="Christensen M.M."/>
            <person name="Li P."/>
            <person name="Marangoni P."/>
            <person name="Jernvall J."/>
            <person name="Klein O.D."/>
        </authorList>
    </citation>
    <scope>NUCLEOTIDE SEQUENCE [LARGE SCALE GENOMIC DNA]</scope>
    <source>
        <strain evidence="2">V071</strain>
    </source>
</reference>
<dbReference type="AlphaFoldDB" id="A0AAW0KDV1"/>
<dbReference type="Proteomes" id="UP001488838">
    <property type="component" value="Unassembled WGS sequence"/>
</dbReference>
<sequence>IIKYQFCLSEGSYPESLPSDAPTAAQVDGADLASPMSPRTSKSRMSMKLRRSSGSANKS</sequence>
<feature type="compositionally biased region" description="Basic residues" evidence="1">
    <location>
        <begin position="41"/>
        <end position="51"/>
    </location>
</feature>
<protein>
    <submittedName>
        <fullName evidence="2">Uncharacterized protein</fullName>
    </submittedName>
</protein>
<keyword evidence="3" id="KW-1185">Reference proteome</keyword>
<evidence type="ECO:0000313" key="3">
    <source>
        <dbReference type="Proteomes" id="UP001488838"/>
    </source>
</evidence>
<comment type="caution">
    <text evidence="2">The sequence shown here is derived from an EMBL/GenBank/DDBJ whole genome shotgun (WGS) entry which is preliminary data.</text>
</comment>
<dbReference type="EMBL" id="JBBHLL010000001">
    <property type="protein sequence ID" value="KAK7836001.1"/>
    <property type="molecule type" value="Genomic_DNA"/>
</dbReference>
<feature type="region of interest" description="Disordered" evidence="1">
    <location>
        <begin position="12"/>
        <end position="59"/>
    </location>
</feature>
<gene>
    <name evidence="2" type="ORF">U0070_004092</name>
</gene>
<feature type="non-terminal residue" evidence="2">
    <location>
        <position position="1"/>
    </location>
</feature>
<proteinExistence type="predicted"/>
<name>A0AAW0KDV1_MYOGA</name>
<accession>A0AAW0KDV1</accession>
<evidence type="ECO:0000256" key="1">
    <source>
        <dbReference type="SAM" id="MobiDB-lite"/>
    </source>
</evidence>
<organism evidence="2 3">
    <name type="scientific">Myodes glareolus</name>
    <name type="common">Bank vole</name>
    <name type="synonym">Clethrionomys glareolus</name>
    <dbReference type="NCBI Taxonomy" id="447135"/>
    <lineage>
        <taxon>Eukaryota</taxon>
        <taxon>Metazoa</taxon>
        <taxon>Chordata</taxon>
        <taxon>Craniata</taxon>
        <taxon>Vertebrata</taxon>
        <taxon>Euteleostomi</taxon>
        <taxon>Mammalia</taxon>
        <taxon>Eutheria</taxon>
        <taxon>Euarchontoglires</taxon>
        <taxon>Glires</taxon>
        <taxon>Rodentia</taxon>
        <taxon>Myomorpha</taxon>
        <taxon>Muroidea</taxon>
        <taxon>Cricetidae</taxon>
        <taxon>Arvicolinae</taxon>
        <taxon>Myodes</taxon>
    </lineage>
</organism>
<evidence type="ECO:0000313" key="2">
    <source>
        <dbReference type="EMBL" id="KAK7836001.1"/>
    </source>
</evidence>